<evidence type="ECO:0000256" key="10">
    <source>
        <dbReference type="SAM" id="MobiDB-lite"/>
    </source>
</evidence>
<dbReference type="SUPFAM" id="SSF48264">
    <property type="entry name" value="Cytochrome P450"/>
    <property type="match status" value="1"/>
</dbReference>
<dbReference type="Proteomes" id="UP000724874">
    <property type="component" value="Unassembled WGS sequence"/>
</dbReference>
<name>A0A9P5TH05_GYMJU</name>
<evidence type="ECO:0000256" key="8">
    <source>
        <dbReference type="PIRSR" id="PIRSR602401-1"/>
    </source>
</evidence>
<comment type="pathway">
    <text evidence="2">Secondary metabolite biosynthesis.</text>
</comment>
<organism evidence="12 13">
    <name type="scientific">Gymnopilus junonius</name>
    <name type="common">Spectacular rustgill mushroom</name>
    <name type="synonym">Gymnopilus spectabilis subsp. junonius</name>
    <dbReference type="NCBI Taxonomy" id="109634"/>
    <lineage>
        <taxon>Eukaryota</taxon>
        <taxon>Fungi</taxon>
        <taxon>Dikarya</taxon>
        <taxon>Basidiomycota</taxon>
        <taxon>Agaricomycotina</taxon>
        <taxon>Agaricomycetes</taxon>
        <taxon>Agaricomycetidae</taxon>
        <taxon>Agaricales</taxon>
        <taxon>Agaricineae</taxon>
        <taxon>Hymenogastraceae</taxon>
        <taxon>Gymnopilus</taxon>
    </lineage>
</organism>
<evidence type="ECO:0000256" key="9">
    <source>
        <dbReference type="RuleBase" id="RU000461"/>
    </source>
</evidence>
<accession>A0A9P5TH05</accession>
<dbReference type="PRINTS" id="PR00385">
    <property type="entry name" value="P450"/>
</dbReference>
<evidence type="ECO:0000256" key="5">
    <source>
        <dbReference type="ARBA" id="ARBA00023002"/>
    </source>
</evidence>
<dbReference type="GO" id="GO:0020037">
    <property type="term" value="F:heme binding"/>
    <property type="evidence" value="ECO:0007669"/>
    <property type="project" value="InterPro"/>
</dbReference>
<dbReference type="PANTHER" id="PTHR24305:SF187">
    <property type="entry name" value="P450, PUTATIVE (EUROFUNG)-RELATED"/>
    <property type="match status" value="1"/>
</dbReference>
<proteinExistence type="inferred from homology"/>
<dbReference type="InterPro" id="IPR001128">
    <property type="entry name" value="Cyt_P450"/>
</dbReference>
<feature type="transmembrane region" description="Helical" evidence="11">
    <location>
        <begin position="60"/>
        <end position="79"/>
    </location>
</feature>
<gene>
    <name evidence="12" type="ORF">CPB84DRAFT_1751567</name>
</gene>
<protein>
    <submittedName>
        <fullName evidence="12">Cytochrome P450</fullName>
    </submittedName>
</protein>
<dbReference type="GO" id="GO:0005506">
    <property type="term" value="F:iron ion binding"/>
    <property type="evidence" value="ECO:0007669"/>
    <property type="project" value="InterPro"/>
</dbReference>
<dbReference type="OrthoDB" id="6692864at2759"/>
<reference evidence="12" key="1">
    <citation type="submission" date="2020-11" db="EMBL/GenBank/DDBJ databases">
        <authorList>
            <consortium name="DOE Joint Genome Institute"/>
            <person name="Ahrendt S."/>
            <person name="Riley R."/>
            <person name="Andreopoulos W."/>
            <person name="LaButti K."/>
            <person name="Pangilinan J."/>
            <person name="Ruiz-duenas F.J."/>
            <person name="Barrasa J.M."/>
            <person name="Sanchez-Garcia M."/>
            <person name="Camarero S."/>
            <person name="Miyauchi S."/>
            <person name="Serrano A."/>
            <person name="Linde D."/>
            <person name="Babiker R."/>
            <person name="Drula E."/>
            <person name="Ayuso-Fernandez I."/>
            <person name="Pacheco R."/>
            <person name="Padilla G."/>
            <person name="Ferreira P."/>
            <person name="Barriuso J."/>
            <person name="Kellner H."/>
            <person name="Castanera R."/>
            <person name="Alfaro M."/>
            <person name="Ramirez L."/>
            <person name="Pisabarro A.G."/>
            <person name="Kuo A."/>
            <person name="Tritt A."/>
            <person name="Lipzen A."/>
            <person name="He G."/>
            <person name="Yan M."/>
            <person name="Ng V."/>
            <person name="Cullen D."/>
            <person name="Martin F."/>
            <person name="Rosso M.-N."/>
            <person name="Henrissat B."/>
            <person name="Hibbett D."/>
            <person name="Martinez A.T."/>
            <person name="Grigoriev I.V."/>
        </authorList>
    </citation>
    <scope>NUCLEOTIDE SEQUENCE</scope>
    <source>
        <strain evidence="12">AH 44721</strain>
    </source>
</reference>
<evidence type="ECO:0000313" key="13">
    <source>
        <dbReference type="Proteomes" id="UP000724874"/>
    </source>
</evidence>
<keyword evidence="7 9" id="KW-0503">Monooxygenase</keyword>
<keyword evidence="5 9" id="KW-0560">Oxidoreductase</keyword>
<comment type="caution">
    <text evidence="12">The sequence shown here is derived from an EMBL/GenBank/DDBJ whole genome shotgun (WGS) entry which is preliminary data.</text>
</comment>
<dbReference type="InterPro" id="IPR017972">
    <property type="entry name" value="Cyt_P450_CS"/>
</dbReference>
<dbReference type="Gene3D" id="1.10.630.10">
    <property type="entry name" value="Cytochrome P450"/>
    <property type="match status" value="1"/>
</dbReference>
<keyword evidence="11" id="KW-0472">Membrane</keyword>
<dbReference type="GO" id="GO:0016705">
    <property type="term" value="F:oxidoreductase activity, acting on paired donors, with incorporation or reduction of molecular oxygen"/>
    <property type="evidence" value="ECO:0007669"/>
    <property type="project" value="InterPro"/>
</dbReference>
<dbReference type="PRINTS" id="PR00463">
    <property type="entry name" value="EP450I"/>
</dbReference>
<keyword evidence="8 9" id="KW-0349">Heme</keyword>
<evidence type="ECO:0000256" key="6">
    <source>
        <dbReference type="ARBA" id="ARBA00023004"/>
    </source>
</evidence>
<feature type="region of interest" description="Disordered" evidence="10">
    <location>
        <begin position="455"/>
        <end position="476"/>
    </location>
</feature>
<evidence type="ECO:0000256" key="1">
    <source>
        <dbReference type="ARBA" id="ARBA00001971"/>
    </source>
</evidence>
<feature type="binding site" description="axial binding residue" evidence="8">
    <location>
        <position position="506"/>
    </location>
    <ligand>
        <name>heme</name>
        <dbReference type="ChEBI" id="CHEBI:30413"/>
    </ligand>
    <ligandPart>
        <name>Fe</name>
        <dbReference type="ChEBI" id="CHEBI:18248"/>
    </ligandPart>
</feature>
<dbReference type="GO" id="GO:0004497">
    <property type="term" value="F:monooxygenase activity"/>
    <property type="evidence" value="ECO:0007669"/>
    <property type="project" value="UniProtKB-KW"/>
</dbReference>
<keyword evidence="4 8" id="KW-0479">Metal-binding</keyword>
<evidence type="ECO:0000256" key="7">
    <source>
        <dbReference type="ARBA" id="ARBA00023033"/>
    </source>
</evidence>
<evidence type="ECO:0000256" key="4">
    <source>
        <dbReference type="ARBA" id="ARBA00022723"/>
    </source>
</evidence>
<keyword evidence="11" id="KW-0812">Transmembrane</keyword>
<keyword evidence="6 8" id="KW-0408">Iron</keyword>
<dbReference type="InterPro" id="IPR050121">
    <property type="entry name" value="Cytochrome_P450_monoxygenase"/>
</dbReference>
<keyword evidence="13" id="KW-1185">Reference proteome</keyword>
<dbReference type="InterPro" id="IPR002401">
    <property type="entry name" value="Cyt_P450_E_grp-I"/>
</dbReference>
<evidence type="ECO:0000313" key="12">
    <source>
        <dbReference type="EMBL" id="KAF8879764.1"/>
    </source>
</evidence>
<dbReference type="PROSITE" id="PS00086">
    <property type="entry name" value="CYTOCHROME_P450"/>
    <property type="match status" value="1"/>
</dbReference>
<dbReference type="Pfam" id="PF00067">
    <property type="entry name" value="p450"/>
    <property type="match status" value="1"/>
</dbReference>
<evidence type="ECO:0000256" key="3">
    <source>
        <dbReference type="ARBA" id="ARBA00010617"/>
    </source>
</evidence>
<evidence type="ECO:0000256" key="2">
    <source>
        <dbReference type="ARBA" id="ARBA00005179"/>
    </source>
</evidence>
<evidence type="ECO:0000256" key="11">
    <source>
        <dbReference type="SAM" id="Phobius"/>
    </source>
</evidence>
<dbReference type="EMBL" id="JADNYJ010000146">
    <property type="protein sequence ID" value="KAF8879764.1"/>
    <property type="molecule type" value="Genomic_DNA"/>
</dbReference>
<dbReference type="PANTHER" id="PTHR24305">
    <property type="entry name" value="CYTOCHROME P450"/>
    <property type="match status" value="1"/>
</dbReference>
<feature type="transmembrane region" description="Helical" evidence="11">
    <location>
        <begin position="27"/>
        <end position="48"/>
    </location>
</feature>
<dbReference type="AlphaFoldDB" id="A0A9P5TH05"/>
<sequence>MDFRVKLCVDILAALITHLWFHKRDPVSLRASLGALVIAPLVSTYILHGTLTPSFFSDLIWVYPVFYLTLCASICTYRLSPFHPLAKYPGPVILKVTKLWAAWIAYTGKTHIYFKDLHDKYGPTIRVGPNELSTIEKDFIPQILGHQGMPKGPMWDGRRFLKEADSRGYDNLVDIRDPVIHAQLRKPWNKAFSVEAVKGYEELVTRKALELKSLLEEVCNTSEGGIGQVDLARWVSFFSYDLMGEMAFSADFHLMRDRDKEDRFNTMVHAVFNVSITQHIPWIAKAVRDFPGLNKWMHKFTEDGVQQAIKRANTEVKRKDLFHYMGEATGGSEPDLPLIINNILLSVFAGSDTTASVLASAFYLLMSHPEQYRKLQQEVDTAFKEQGIDIDSPLSFDDDADIKTYGEVLGSLPYLNGVINEALRLFPVVPVSLQRAPGKGSKARVLQSDTATMKRNLHPPIRPPPRPAILPPSPDSFIPERWTTSNKEYTTSRDAFIPFSVGPRNCAGRPLAMLELRYVVSILVRAFDMEFDRPSYDPRRWEEDLQDRFTLDKGVLGVRLTRRGRKGGKN</sequence>
<comment type="similarity">
    <text evidence="3 9">Belongs to the cytochrome P450 family.</text>
</comment>
<keyword evidence="11" id="KW-1133">Transmembrane helix</keyword>
<dbReference type="InterPro" id="IPR036396">
    <property type="entry name" value="Cyt_P450_sf"/>
</dbReference>
<feature type="compositionally biased region" description="Pro residues" evidence="10">
    <location>
        <begin position="460"/>
        <end position="474"/>
    </location>
</feature>
<comment type="cofactor">
    <cofactor evidence="1 8">
        <name>heme</name>
        <dbReference type="ChEBI" id="CHEBI:30413"/>
    </cofactor>
</comment>